<feature type="transmembrane region" description="Helical" evidence="1">
    <location>
        <begin position="45"/>
        <end position="61"/>
    </location>
</feature>
<keyword evidence="1" id="KW-0812">Transmembrane</keyword>
<protein>
    <submittedName>
        <fullName evidence="2">Uncharacterized protein</fullName>
    </submittedName>
</protein>
<dbReference type="Proteomes" id="UP000826802">
    <property type="component" value="Chromosome"/>
</dbReference>
<evidence type="ECO:0000313" key="2">
    <source>
        <dbReference type="EMBL" id="QYA42411.1"/>
    </source>
</evidence>
<gene>
    <name evidence="2" type="ORF">KYI11_00180</name>
</gene>
<feature type="transmembrane region" description="Helical" evidence="1">
    <location>
        <begin position="130"/>
        <end position="147"/>
    </location>
</feature>
<dbReference type="GeneID" id="99096343"/>
<evidence type="ECO:0000256" key="1">
    <source>
        <dbReference type="SAM" id="Phobius"/>
    </source>
</evidence>
<organism evidence="2 3">
    <name type="scientific">Macrococcoides bohemicum</name>
    <dbReference type="NCBI Taxonomy" id="1903056"/>
    <lineage>
        <taxon>Bacteria</taxon>
        <taxon>Bacillati</taxon>
        <taxon>Bacillota</taxon>
        <taxon>Bacilli</taxon>
        <taxon>Bacillales</taxon>
        <taxon>Staphylococcaceae</taxon>
        <taxon>Macrococcoides</taxon>
    </lineage>
</organism>
<accession>A0AAE7U858</accession>
<dbReference type="EMBL" id="CP079981">
    <property type="protein sequence ID" value="QYA42411.1"/>
    <property type="molecule type" value="Genomic_DNA"/>
</dbReference>
<dbReference type="AlphaFoldDB" id="A0AAE7U858"/>
<dbReference type="RefSeq" id="WP_203545921.1">
    <property type="nucleotide sequence ID" value="NZ_CP054482.1"/>
</dbReference>
<keyword evidence="1" id="KW-0472">Membrane</keyword>
<proteinExistence type="predicted"/>
<sequence>MGRNRTPQDRDFNISKTYELIASIMYTIMALLAIIQEFIHSRHMVIVSICLIIIIFCLEYRKDKIYDNGTKTRRDILLDDAFNQSYNPEESQVRYYDNEQIEPGLERLFWNVYESVFFSQKILKKMIEETLLLLIIPVSVLMYSIFLNGLNSINAAVVTLVFSNMILKRIIVLRNTKNSVERIYEQCSIIANEIHKKQSINENIRNIMSIIIDYESTMSENKYGLSNRLFLKHVYTLNNDWYKIRDKYLNKN</sequence>
<reference evidence="2 3" key="1">
    <citation type="submission" date="2021-07" db="EMBL/GenBank/DDBJ databases">
        <title>Prevalence and characterization of methicillin-resistant Macrococcus spp. in food producing animals and meat in Switzerland in 2019.</title>
        <authorList>
            <person name="Keller J.E."/>
            <person name="Schwendener S."/>
            <person name="Neuenschwander J."/>
            <person name="Overesch G."/>
            <person name="Perreten V."/>
        </authorList>
    </citation>
    <scope>NUCLEOTIDE SEQUENCE [LARGE SCALE GENOMIC DNA]</scope>
    <source>
        <strain evidence="2 3">19Msa0936</strain>
    </source>
</reference>
<evidence type="ECO:0000313" key="3">
    <source>
        <dbReference type="Proteomes" id="UP000826802"/>
    </source>
</evidence>
<keyword evidence="3" id="KW-1185">Reference proteome</keyword>
<name>A0AAE7U858_9STAP</name>
<feature type="transmembrane region" description="Helical" evidence="1">
    <location>
        <begin position="153"/>
        <end position="172"/>
    </location>
</feature>
<feature type="transmembrane region" description="Helical" evidence="1">
    <location>
        <begin position="20"/>
        <end position="39"/>
    </location>
</feature>
<keyword evidence="1" id="KW-1133">Transmembrane helix</keyword>